<dbReference type="SMART" id="SM00448">
    <property type="entry name" value="REC"/>
    <property type="match status" value="1"/>
</dbReference>
<protein>
    <submittedName>
        <fullName evidence="8">DNA-binding response regulator</fullName>
    </submittedName>
</protein>
<dbReference type="GO" id="GO:0000156">
    <property type="term" value="F:phosphorelay response regulator activity"/>
    <property type="evidence" value="ECO:0007669"/>
    <property type="project" value="InterPro"/>
</dbReference>
<dbReference type="SUPFAM" id="SSF52172">
    <property type="entry name" value="CheY-like"/>
    <property type="match status" value="1"/>
</dbReference>
<dbReference type="AlphaFoldDB" id="A0A2K9HIB9"/>
<keyword evidence="3" id="KW-0010">Activator</keyword>
<evidence type="ECO:0000256" key="1">
    <source>
        <dbReference type="ARBA" id="ARBA00022490"/>
    </source>
</evidence>
<dbReference type="Gene3D" id="3.40.50.2300">
    <property type="match status" value="1"/>
</dbReference>
<keyword evidence="8" id="KW-0238">DNA-binding</keyword>
<dbReference type="PROSITE" id="PS50930">
    <property type="entry name" value="HTH_LYTTR"/>
    <property type="match status" value="1"/>
</dbReference>
<organism evidence="8 9">
    <name type="scientific">Companilactobacillus alimentarius DSM 20249</name>
    <dbReference type="NCBI Taxonomy" id="1423720"/>
    <lineage>
        <taxon>Bacteria</taxon>
        <taxon>Bacillati</taxon>
        <taxon>Bacillota</taxon>
        <taxon>Bacilli</taxon>
        <taxon>Lactobacillales</taxon>
        <taxon>Lactobacillaceae</taxon>
        <taxon>Companilactobacillus</taxon>
    </lineage>
</organism>
<dbReference type="PROSITE" id="PS50110">
    <property type="entry name" value="RESPONSE_REGULATORY"/>
    <property type="match status" value="1"/>
</dbReference>
<dbReference type="STRING" id="1423720.FC67_GL001423"/>
<dbReference type="EMBL" id="CP018867">
    <property type="protein sequence ID" value="AUI72128.1"/>
    <property type="molecule type" value="Genomic_DNA"/>
</dbReference>
<keyword evidence="5" id="KW-0597">Phosphoprotein</keyword>
<name>A0A2K9HIB9_9LACO</name>
<feature type="domain" description="HTH LytTR-type" evidence="7">
    <location>
        <begin position="145"/>
        <end position="244"/>
    </location>
</feature>
<evidence type="ECO:0000313" key="8">
    <source>
        <dbReference type="EMBL" id="AUI72128.1"/>
    </source>
</evidence>
<reference evidence="8 9" key="1">
    <citation type="submission" date="2016-12" db="EMBL/GenBank/DDBJ databases">
        <title>The whole genome sequencing and assembly of Lactobacillus alimentarius DSM 20249T strain.</title>
        <authorList>
            <person name="Lee Y.-J."/>
            <person name="Yi H."/>
            <person name="Bahn Y.-S."/>
            <person name="Kim J.F."/>
            <person name="Lee D.-W."/>
        </authorList>
    </citation>
    <scope>NUCLEOTIDE SEQUENCE [LARGE SCALE GENOMIC DNA]</scope>
    <source>
        <strain evidence="8 9">DSM 20249</strain>
    </source>
</reference>
<dbReference type="KEGG" id="lali:LA20249_08015"/>
<dbReference type="InterPro" id="IPR011006">
    <property type="entry name" value="CheY-like_superfamily"/>
</dbReference>
<dbReference type="InterPro" id="IPR007492">
    <property type="entry name" value="LytTR_DNA-bd_dom"/>
</dbReference>
<dbReference type="PANTHER" id="PTHR37299:SF3">
    <property type="entry name" value="STAGE 0 SPORULATION PROTEIN A HOMOLOG"/>
    <property type="match status" value="1"/>
</dbReference>
<keyword evidence="2" id="KW-0902">Two-component regulatory system</keyword>
<evidence type="ECO:0000313" key="9">
    <source>
        <dbReference type="Proteomes" id="UP000234653"/>
    </source>
</evidence>
<dbReference type="PANTHER" id="PTHR37299">
    <property type="entry name" value="TRANSCRIPTIONAL REGULATOR-RELATED"/>
    <property type="match status" value="1"/>
</dbReference>
<evidence type="ECO:0000256" key="5">
    <source>
        <dbReference type="PROSITE-ProRule" id="PRU00169"/>
    </source>
</evidence>
<dbReference type="SMART" id="SM00850">
    <property type="entry name" value="LytTR"/>
    <property type="match status" value="1"/>
</dbReference>
<gene>
    <name evidence="8" type="ORF">LA20249_08015</name>
</gene>
<sequence length="244" mass="28723">MTIPVFLCDDNVTLLSYYKRIIENSIIINDYDMELIMSTTDPADILLYLKKKQITNSLFFLDIDLRYKTDGIEVAQTIRNKNEFAQIVFITSHQELALESIKHQVAPLDFIVKGDDDEKKQIELILKKNHQLTFNDQSSNVRRHLVFKLGSREIRVDINSVYFLETSTTPHKIVLYGKNMMYEFYGKMNEIEHEYPELIRVHKSFLINPIQINSVDFRNRIICFPEEYSCTFPLVKMKLVKSLI</sequence>
<dbReference type="InterPro" id="IPR001789">
    <property type="entry name" value="Sig_transdc_resp-reg_receiver"/>
</dbReference>
<keyword evidence="9" id="KW-1185">Reference proteome</keyword>
<evidence type="ECO:0000256" key="3">
    <source>
        <dbReference type="ARBA" id="ARBA00023159"/>
    </source>
</evidence>
<dbReference type="OrthoDB" id="9809318at2"/>
<dbReference type="Pfam" id="PF00072">
    <property type="entry name" value="Response_reg"/>
    <property type="match status" value="1"/>
</dbReference>
<evidence type="ECO:0000256" key="2">
    <source>
        <dbReference type="ARBA" id="ARBA00023012"/>
    </source>
</evidence>
<dbReference type="Gene3D" id="2.40.50.1020">
    <property type="entry name" value="LytTr DNA-binding domain"/>
    <property type="match status" value="1"/>
</dbReference>
<accession>A0A2K9HIB9</accession>
<proteinExistence type="predicted"/>
<dbReference type="RefSeq" id="WP_057737422.1">
    <property type="nucleotide sequence ID" value="NZ_AZDQ01000005.1"/>
</dbReference>
<comment type="function">
    <text evidence="4">Required for high-level post-exponential phase expression of a series of secreted proteins.</text>
</comment>
<dbReference type="GO" id="GO:0003677">
    <property type="term" value="F:DNA binding"/>
    <property type="evidence" value="ECO:0007669"/>
    <property type="project" value="UniProtKB-KW"/>
</dbReference>
<evidence type="ECO:0000259" key="7">
    <source>
        <dbReference type="PROSITE" id="PS50930"/>
    </source>
</evidence>
<dbReference type="Proteomes" id="UP000234653">
    <property type="component" value="Chromosome"/>
</dbReference>
<feature type="modified residue" description="4-aspartylphosphate" evidence="5">
    <location>
        <position position="62"/>
    </location>
</feature>
<evidence type="ECO:0000259" key="6">
    <source>
        <dbReference type="PROSITE" id="PS50110"/>
    </source>
</evidence>
<dbReference type="Pfam" id="PF04397">
    <property type="entry name" value="LytTR"/>
    <property type="match status" value="1"/>
</dbReference>
<feature type="domain" description="Response regulatory" evidence="6">
    <location>
        <begin position="4"/>
        <end position="128"/>
    </location>
</feature>
<keyword evidence="1" id="KW-0963">Cytoplasm</keyword>
<evidence type="ECO:0000256" key="4">
    <source>
        <dbReference type="ARBA" id="ARBA00037164"/>
    </source>
</evidence>
<dbReference type="InterPro" id="IPR046947">
    <property type="entry name" value="LytR-like"/>
</dbReference>